<sequence>MAPLDTTTIQVAQHEGKKTKQPRGNEKDHQLRRGTDTFINETASPGDHHALPSQQYHKHLLSSDDKNSVFLLHDHRQRCSISNPRLASSTQFSLPAAASYRSPIFEESFTATVASVGVTGAYAYLRKDTIITGDKPEEKGSGISRTDASIVRQ</sequence>
<dbReference type="AlphaFoldDB" id="U4L1L2"/>
<organism evidence="2 3">
    <name type="scientific">Pyronema omphalodes (strain CBS 100304)</name>
    <name type="common">Pyronema confluens</name>
    <dbReference type="NCBI Taxonomy" id="1076935"/>
    <lineage>
        <taxon>Eukaryota</taxon>
        <taxon>Fungi</taxon>
        <taxon>Dikarya</taxon>
        <taxon>Ascomycota</taxon>
        <taxon>Pezizomycotina</taxon>
        <taxon>Pezizomycetes</taxon>
        <taxon>Pezizales</taxon>
        <taxon>Pyronemataceae</taxon>
        <taxon>Pyronema</taxon>
    </lineage>
</organism>
<proteinExistence type="predicted"/>
<name>U4L1L2_PYROM</name>
<evidence type="ECO:0000313" key="2">
    <source>
        <dbReference type="EMBL" id="CCX09762.1"/>
    </source>
</evidence>
<feature type="region of interest" description="Disordered" evidence="1">
    <location>
        <begin position="133"/>
        <end position="153"/>
    </location>
</feature>
<feature type="compositionally biased region" description="Polar residues" evidence="1">
    <location>
        <begin position="143"/>
        <end position="153"/>
    </location>
</feature>
<feature type="compositionally biased region" description="Polar residues" evidence="1">
    <location>
        <begin position="1"/>
        <end position="11"/>
    </location>
</feature>
<feature type="region of interest" description="Disordered" evidence="1">
    <location>
        <begin position="1"/>
        <end position="51"/>
    </location>
</feature>
<dbReference type="EMBL" id="HF935496">
    <property type="protein sequence ID" value="CCX09762.1"/>
    <property type="molecule type" value="Genomic_DNA"/>
</dbReference>
<evidence type="ECO:0000256" key="1">
    <source>
        <dbReference type="SAM" id="MobiDB-lite"/>
    </source>
</evidence>
<evidence type="ECO:0000313" key="3">
    <source>
        <dbReference type="Proteomes" id="UP000018144"/>
    </source>
</evidence>
<accession>U4L1L2</accession>
<protein>
    <submittedName>
        <fullName evidence="2">Uncharacterized protein</fullName>
    </submittedName>
</protein>
<dbReference type="Proteomes" id="UP000018144">
    <property type="component" value="Unassembled WGS sequence"/>
</dbReference>
<keyword evidence="3" id="KW-1185">Reference proteome</keyword>
<feature type="compositionally biased region" description="Basic and acidic residues" evidence="1">
    <location>
        <begin position="14"/>
        <end position="35"/>
    </location>
</feature>
<gene>
    <name evidence="2" type="ORF">PCON_09355</name>
</gene>
<reference evidence="2 3" key="1">
    <citation type="journal article" date="2013" name="PLoS Genet.">
        <title>The genome and development-dependent transcriptomes of Pyronema confluens: a window into fungal evolution.</title>
        <authorList>
            <person name="Traeger S."/>
            <person name="Altegoer F."/>
            <person name="Freitag M."/>
            <person name="Gabaldon T."/>
            <person name="Kempken F."/>
            <person name="Kumar A."/>
            <person name="Marcet-Houben M."/>
            <person name="Poggeler S."/>
            <person name="Stajich J.E."/>
            <person name="Nowrousian M."/>
        </authorList>
    </citation>
    <scope>NUCLEOTIDE SEQUENCE [LARGE SCALE GENOMIC DNA]</scope>
    <source>
        <strain evidence="3">CBS 100304</strain>
        <tissue evidence="2">Vegetative mycelium</tissue>
    </source>
</reference>